<dbReference type="GO" id="GO:0016298">
    <property type="term" value="F:lipase activity"/>
    <property type="evidence" value="ECO:0007669"/>
    <property type="project" value="InterPro"/>
</dbReference>
<keyword evidence="3" id="KW-1185">Reference proteome</keyword>
<organism evidence="2 3">
    <name type="scientific">Hyella patelloides LEGE 07179</name>
    <dbReference type="NCBI Taxonomy" id="945734"/>
    <lineage>
        <taxon>Bacteria</taxon>
        <taxon>Bacillati</taxon>
        <taxon>Cyanobacteriota</taxon>
        <taxon>Cyanophyceae</taxon>
        <taxon>Pleurocapsales</taxon>
        <taxon>Hyellaceae</taxon>
        <taxon>Hyella</taxon>
    </lineage>
</organism>
<dbReference type="RefSeq" id="WP_144875274.1">
    <property type="nucleotide sequence ID" value="NZ_LR214188.1"/>
</dbReference>
<dbReference type="OrthoDB" id="5292073at2"/>
<dbReference type="InterPro" id="IPR001087">
    <property type="entry name" value="GDSL"/>
</dbReference>
<dbReference type="InterPro" id="IPR008265">
    <property type="entry name" value="Lipase_GDSL_AS"/>
</dbReference>
<proteinExistence type="inferred from homology"/>
<dbReference type="GO" id="GO:0006629">
    <property type="term" value="P:lipid metabolic process"/>
    <property type="evidence" value="ECO:0007669"/>
    <property type="project" value="InterPro"/>
</dbReference>
<dbReference type="SUPFAM" id="SSF52266">
    <property type="entry name" value="SGNH hydrolase"/>
    <property type="match status" value="1"/>
</dbReference>
<reference evidence="2 3" key="1">
    <citation type="submission" date="2019-01" db="EMBL/GenBank/DDBJ databases">
        <authorList>
            <person name="Brito A."/>
        </authorList>
    </citation>
    <scope>NUCLEOTIDE SEQUENCE [LARGE SCALE GENOMIC DNA]</scope>
    <source>
        <strain evidence="2">1</strain>
    </source>
</reference>
<name>A0A563VYH9_9CYAN</name>
<dbReference type="PROSITE" id="PS01098">
    <property type="entry name" value="LIPASE_GDSL_SER"/>
    <property type="match status" value="1"/>
</dbReference>
<evidence type="ECO:0000313" key="2">
    <source>
        <dbReference type="EMBL" id="VEP16479.1"/>
    </source>
</evidence>
<dbReference type="PANTHER" id="PTHR22835">
    <property type="entry name" value="ZINC FINGER FYVE DOMAIN CONTAINING PROTEIN"/>
    <property type="match status" value="1"/>
</dbReference>
<dbReference type="AlphaFoldDB" id="A0A563VYH9"/>
<gene>
    <name evidence="2" type="ORF">H1P_4530005</name>
</gene>
<sequence>MSPNFDRAYFFGDSLSDTGNLLSITGGQIPNAPSYEPGRFSNGDVWVDSLAEELDLTIDPFTQDNGSNDGINFAIGGATSGDSNFNLTFRR</sequence>
<dbReference type="Gene3D" id="3.40.50.1110">
    <property type="entry name" value="SGNH hydrolase"/>
    <property type="match status" value="1"/>
</dbReference>
<comment type="similarity">
    <text evidence="1">Belongs to the 'GDSL' lipolytic enzyme family.</text>
</comment>
<dbReference type="InterPro" id="IPR036514">
    <property type="entry name" value="SGNH_hydro_sf"/>
</dbReference>
<dbReference type="Pfam" id="PF00657">
    <property type="entry name" value="Lipase_GDSL"/>
    <property type="match status" value="1"/>
</dbReference>
<protein>
    <submittedName>
        <fullName evidence="2">GDSL family lipase</fullName>
    </submittedName>
</protein>
<dbReference type="EMBL" id="CAACVJ010000394">
    <property type="protein sequence ID" value="VEP16479.1"/>
    <property type="molecule type" value="Genomic_DNA"/>
</dbReference>
<evidence type="ECO:0000256" key="1">
    <source>
        <dbReference type="ARBA" id="ARBA00008668"/>
    </source>
</evidence>
<dbReference type="PANTHER" id="PTHR22835:SF659">
    <property type="entry name" value="GDSL LIPASE_ACYLHYDROLASE, PUTATIVE (AFU_ORTHOLOGUE AFUA_2G00510)-RELATED"/>
    <property type="match status" value="1"/>
</dbReference>
<accession>A0A563VYH9</accession>
<evidence type="ECO:0000313" key="3">
    <source>
        <dbReference type="Proteomes" id="UP000320055"/>
    </source>
</evidence>
<dbReference type="Proteomes" id="UP000320055">
    <property type="component" value="Unassembled WGS sequence"/>
</dbReference>